<keyword evidence="7 9" id="KW-1133">Transmembrane helix</keyword>
<name>A0A835PYY3_VANPL</name>
<dbReference type="GO" id="GO:0015031">
    <property type="term" value="P:protein transport"/>
    <property type="evidence" value="ECO:0007669"/>
    <property type="project" value="UniProtKB-KW"/>
</dbReference>
<evidence type="ECO:0000256" key="9">
    <source>
        <dbReference type="SAM" id="Phobius"/>
    </source>
</evidence>
<sequence>MMFNYEEVNSITNLANDMQAPALNVITEYIIGLILPGKPLENVTFKTFGTISMAQALALLSDLNLGHYMKIPPKAMFVIQLAGTMLAWLLLESVEHICDTNNLPPDSPWTCPNDDVFYNASIIWGLVGPMRMFGKLGYYSAINFFFLIGLLLPIPYWFLSNIHIPLIVSGAGGIPPAHTVNYITWGADGIFFNYYIYKRYKNWWARHTYVMSAALDSGVAFMGVLLFFALQFYDIGGIRWWGGVVDDYCPLGGCPTAPGVVISGCPTPE</sequence>
<dbReference type="EMBL" id="JADCNM010000011">
    <property type="protein sequence ID" value="KAG0463101.1"/>
    <property type="molecule type" value="Genomic_DNA"/>
</dbReference>
<evidence type="ECO:0000256" key="1">
    <source>
        <dbReference type="ARBA" id="ARBA00004141"/>
    </source>
</evidence>
<organism evidence="10 11">
    <name type="scientific">Vanilla planifolia</name>
    <name type="common">Vanilla</name>
    <dbReference type="NCBI Taxonomy" id="51239"/>
    <lineage>
        <taxon>Eukaryota</taxon>
        <taxon>Viridiplantae</taxon>
        <taxon>Streptophyta</taxon>
        <taxon>Embryophyta</taxon>
        <taxon>Tracheophyta</taxon>
        <taxon>Spermatophyta</taxon>
        <taxon>Magnoliopsida</taxon>
        <taxon>Liliopsida</taxon>
        <taxon>Asparagales</taxon>
        <taxon>Orchidaceae</taxon>
        <taxon>Vanilloideae</taxon>
        <taxon>Vanilleae</taxon>
        <taxon>Vanilla</taxon>
    </lineage>
</organism>
<protein>
    <recommendedName>
        <fullName evidence="12">Oligopeptide transporter</fullName>
    </recommendedName>
</protein>
<comment type="similarity">
    <text evidence="2">Belongs to the oligopeptide OPT transporter (TC 2.A.67.1) family.</text>
</comment>
<evidence type="ECO:0000256" key="6">
    <source>
        <dbReference type="ARBA" id="ARBA00022927"/>
    </source>
</evidence>
<evidence type="ECO:0000256" key="8">
    <source>
        <dbReference type="ARBA" id="ARBA00023136"/>
    </source>
</evidence>
<comment type="subcellular location">
    <subcellularLocation>
        <location evidence="1">Membrane</location>
        <topology evidence="1">Multi-pass membrane protein</topology>
    </subcellularLocation>
</comment>
<keyword evidence="8 9" id="KW-0472">Membrane</keyword>
<keyword evidence="3" id="KW-0813">Transport</keyword>
<dbReference type="GO" id="GO:0016020">
    <property type="term" value="C:membrane"/>
    <property type="evidence" value="ECO:0007669"/>
    <property type="project" value="UniProtKB-SubCell"/>
</dbReference>
<dbReference type="PANTHER" id="PTHR22601">
    <property type="entry name" value="ISP4 LIKE PROTEIN"/>
    <property type="match status" value="1"/>
</dbReference>
<feature type="transmembrane region" description="Helical" evidence="9">
    <location>
        <begin position="179"/>
        <end position="197"/>
    </location>
</feature>
<evidence type="ECO:0000256" key="7">
    <source>
        <dbReference type="ARBA" id="ARBA00022989"/>
    </source>
</evidence>
<dbReference type="Pfam" id="PF03169">
    <property type="entry name" value="OPT"/>
    <property type="match status" value="1"/>
</dbReference>
<proteinExistence type="inferred from homology"/>
<evidence type="ECO:0000313" key="10">
    <source>
        <dbReference type="EMBL" id="KAG0463101.1"/>
    </source>
</evidence>
<dbReference type="NCBIfam" id="TIGR00728">
    <property type="entry name" value="OPT_sfam"/>
    <property type="match status" value="1"/>
</dbReference>
<evidence type="ECO:0000256" key="3">
    <source>
        <dbReference type="ARBA" id="ARBA00022448"/>
    </source>
</evidence>
<dbReference type="Proteomes" id="UP000639772">
    <property type="component" value="Chromosome 11"/>
</dbReference>
<dbReference type="GO" id="GO:0035673">
    <property type="term" value="F:oligopeptide transmembrane transporter activity"/>
    <property type="evidence" value="ECO:0007669"/>
    <property type="project" value="InterPro"/>
</dbReference>
<evidence type="ECO:0000313" key="11">
    <source>
        <dbReference type="Proteomes" id="UP000639772"/>
    </source>
</evidence>
<evidence type="ECO:0000256" key="5">
    <source>
        <dbReference type="ARBA" id="ARBA00022856"/>
    </source>
</evidence>
<dbReference type="AlphaFoldDB" id="A0A835PYY3"/>
<evidence type="ECO:0000256" key="4">
    <source>
        <dbReference type="ARBA" id="ARBA00022692"/>
    </source>
</evidence>
<feature type="transmembrane region" description="Helical" evidence="9">
    <location>
        <begin position="141"/>
        <end position="159"/>
    </location>
</feature>
<dbReference type="InterPro" id="IPR004648">
    <property type="entry name" value="Oligpept_transpt"/>
</dbReference>
<dbReference type="OrthoDB" id="9986677at2759"/>
<reference evidence="10 11" key="1">
    <citation type="journal article" date="2020" name="Nat. Food">
        <title>A phased Vanilla planifolia genome enables genetic improvement of flavour and production.</title>
        <authorList>
            <person name="Hasing T."/>
            <person name="Tang H."/>
            <person name="Brym M."/>
            <person name="Khazi F."/>
            <person name="Huang T."/>
            <person name="Chambers A.H."/>
        </authorList>
    </citation>
    <scope>NUCLEOTIDE SEQUENCE [LARGE SCALE GENOMIC DNA]</scope>
    <source>
        <tissue evidence="10">Leaf</tissue>
    </source>
</reference>
<comment type="caution">
    <text evidence="10">The sequence shown here is derived from an EMBL/GenBank/DDBJ whole genome shotgun (WGS) entry which is preliminary data.</text>
</comment>
<evidence type="ECO:0000256" key="2">
    <source>
        <dbReference type="ARBA" id="ARBA00005484"/>
    </source>
</evidence>
<accession>A0A835PYY3</accession>
<evidence type="ECO:0008006" key="12">
    <source>
        <dbReference type="Google" id="ProtNLM"/>
    </source>
</evidence>
<keyword evidence="5" id="KW-0571">Peptide transport</keyword>
<gene>
    <name evidence="10" type="ORF">HPP92_021577</name>
</gene>
<feature type="transmembrane region" description="Helical" evidence="9">
    <location>
        <begin position="209"/>
        <end position="233"/>
    </location>
</feature>
<dbReference type="InterPro" id="IPR004813">
    <property type="entry name" value="OPT"/>
</dbReference>
<keyword evidence="6" id="KW-0653">Protein transport</keyword>
<keyword evidence="4 9" id="KW-0812">Transmembrane</keyword>